<dbReference type="AlphaFoldDB" id="A0A179B3T2"/>
<dbReference type="EMBL" id="LVZK01000001">
    <property type="protein sequence ID" value="OAP86348.1"/>
    <property type="molecule type" value="Genomic_DNA"/>
</dbReference>
<name>A0A179B3T2_9ACTO</name>
<organism evidence="1 2">
    <name type="scientific">Peptidiphaga gingivicola</name>
    <dbReference type="NCBI Taxonomy" id="2741497"/>
    <lineage>
        <taxon>Bacteria</taxon>
        <taxon>Bacillati</taxon>
        <taxon>Actinomycetota</taxon>
        <taxon>Actinomycetes</taxon>
        <taxon>Actinomycetales</taxon>
        <taxon>Actinomycetaceae</taxon>
        <taxon>Peptidiphaga</taxon>
    </lineage>
</organism>
<sequence>MGEGGADAFGVEGVAAKLVDRLTTDSTFGLADDWENAVVSPTSPMAMSAKTQNIAAAIDERGD</sequence>
<proteinExistence type="predicted"/>
<gene>
    <name evidence="1" type="ORF">A4H34_04130</name>
</gene>
<comment type="caution">
    <text evidence="1">The sequence shown here is derived from an EMBL/GenBank/DDBJ whole genome shotgun (WGS) entry which is preliminary data.</text>
</comment>
<dbReference type="Proteomes" id="UP000078368">
    <property type="component" value="Unassembled WGS sequence"/>
</dbReference>
<evidence type="ECO:0000313" key="2">
    <source>
        <dbReference type="Proteomes" id="UP000078368"/>
    </source>
</evidence>
<evidence type="ECO:0000313" key="1">
    <source>
        <dbReference type="EMBL" id="OAP86348.1"/>
    </source>
</evidence>
<accession>A0A179B3T2</accession>
<keyword evidence="2" id="KW-1185">Reference proteome</keyword>
<protein>
    <submittedName>
        <fullName evidence="1">Uncharacterized protein</fullName>
    </submittedName>
</protein>
<reference evidence="1 2" key="1">
    <citation type="submission" date="2016-04" db="EMBL/GenBank/DDBJ databases">
        <title>Peptidophaga gingivicola gen. nov., sp. nov., isolated from human subgingival plaque.</title>
        <authorList>
            <person name="Beall C.J."/>
            <person name="Mokrzan E.M."/>
            <person name="Griffen A.L."/>
            <person name="Leys E.J."/>
        </authorList>
    </citation>
    <scope>NUCLEOTIDE SEQUENCE [LARGE SCALE GENOMIC DNA]</scope>
    <source>
        <strain evidence="1 2">BA112</strain>
    </source>
</reference>